<accession>A0A9X9X4G1</accession>
<dbReference type="RefSeq" id="WP_211864710.1">
    <property type="nucleotide sequence ID" value="NZ_JAAEDM010000133.1"/>
</dbReference>
<keyword evidence="1" id="KW-0808">Transferase</keyword>
<proteinExistence type="predicted"/>
<reference evidence="1" key="2">
    <citation type="journal article" date="2021" name="Syst. Appl. Microbiol.">
        <title>Roseomonas hellenica sp. nov., isolated from roots of wild-growing Alkanna tinctoria.</title>
        <authorList>
            <person name="Rat A."/>
            <person name="Naranjo H.D."/>
            <person name="Lebbe L."/>
            <person name="Cnockaert M."/>
            <person name="Krigas N."/>
            <person name="Grigoriadou K."/>
            <person name="Maloupa E."/>
            <person name="Willems A."/>
        </authorList>
    </citation>
    <scope>NUCLEOTIDE SEQUENCE</scope>
    <source>
        <strain evidence="1">LMG 31231</strain>
    </source>
</reference>
<protein>
    <submittedName>
        <fullName evidence="1">Class I SAM-dependent methyltransferase</fullName>
    </submittedName>
</protein>
<dbReference type="GO" id="GO:0008168">
    <property type="term" value="F:methyltransferase activity"/>
    <property type="evidence" value="ECO:0007669"/>
    <property type="project" value="UniProtKB-KW"/>
</dbReference>
<dbReference type="Proteomes" id="UP001138751">
    <property type="component" value="Unassembled WGS sequence"/>
</dbReference>
<keyword evidence="1" id="KW-0489">Methyltransferase</keyword>
<name>A0A9X9X4G1_9PROT</name>
<organism evidence="1 2">
    <name type="scientific">Neoroseomonas soli</name>
    <dbReference type="NCBI Taxonomy" id="1081025"/>
    <lineage>
        <taxon>Bacteria</taxon>
        <taxon>Pseudomonadati</taxon>
        <taxon>Pseudomonadota</taxon>
        <taxon>Alphaproteobacteria</taxon>
        <taxon>Acetobacterales</taxon>
        <taxon>Acetobacteraceae</taxon>
        <taxon>Neoroseomonas</taxon>
    </lineage>
</organism>
<dbReference type="SUPFAM" id="SSF53335">
    <property type="entry name" value="S-adenosyl-L-methionine-dependent methyltransferases"/>
    <property type="match status" value="1"/>
</dbReference>
<comment type="caution">
    <text evidence="1">The sequence shown here is derived from an EMBL/GenBank/DDBJ whole genome shotgun (WGS) entry which is preliminary data.</text>
</comment>
<dbReference type="Pfam" id="PF13489">
    <property type="entry name" value="Methyltransf_23"/>
    <property type="match status" value="1"/>
</dbReference>
<dbReference type="AlphaFoldDB" id="A0A9X9X4G1"/>
<gene>
    <name evidence="1" type="ORF">GXW76_24165</name>
</gene>
<dbReference type="CDD" id="cd02440">
    <property type="entry name" value="AdoMet_MTases"/>
    <property type="match status" value="1"/>
</dbReference>
<dbReference type="GO" id="GO:0032259">
    <property type="term" value="P:methylation"/>
    <property type="evidence" value="ECO:0007669"/>
    <property type="project" value="UniProtKB-KW"/>
</dbReference>
<evidence type="ECO:0000313" key="1">
    <source>
        <dbReference type="EMBL" id="MBR0674290.1"/>
    </source>
</evidence>
<reference evidence="1" key="1">
    <citation type="submission" date="2020-01" db="EMBL/GenBank/DDBJ databases">
        <authorList>
            <person name="Rat A."/>
        </authorList>
    </citation>
    <scope>NUCLEOTIDE SEQUENCE</scope>
    <source>
        <strain evidence="1">LMG 31231</strain>
    </source>
</reference>
<dbReference type="InterPro" id="IPR029063">
    <property type="entry name" value="SAM-dependent_MTases_sf"/>
</dbReference>
<keyword evidence="2" id="KW-1185">Reference proteome</keyword>
<dbReference type="Gene3D" id="3.40.50.150">
    <property type="entry name" value="Vaccinia Virus protein VP39"/>
    <property type="match status" value="1"/>
</dbReference>
<sequence>MAQDPFHYVGTELDVFSEAHNWRAYWTGMVRPLLGRTVLEVGAGIGSATRSLWTPAVAHWLALEPDDALSDRLRRTVAEMNAPTIEVRSATVAELPAEETFDTALYIDVLEHIDGDLEEVARVAQHIRPGGHIVVLAPAHQWLFTPFDKALGHFRRYDRRSLGRLTPDGFSMLALRYLDSVGMLASLGNRLVLRSAAPTPAQIALWDGRMVPLSRRLDGLLRFRCGKSILGVWQKLEETGTRSGRTTRAVPGA</sequence>
<evidence type="ECO:0000313" key="2">
    <source>
        <dbReference type="Proteomes" id="UP001138751"/>
    </source>
</evidence>
<dbReference type="EMBL" id="JAAEDM010000133">
    <property type="protein sequence ID" value="MBR0674290.1"/>
    <property type="molecule type" value="Genomic_DNA"/>
</dbReference>